<proteinExistence type="predicted"/>
<evidence type="ECO:0000256" key="1">
    <source>
        <dbReference type="SAM" id="Phobius"/>
    </source>
</evidence>
<dbReference type="OrthoDB" id="4490227at2759"/>
<keyword evidence="2" id="KW-0732">Signal</keyword>
<protein>
    <recommendedName>
        <fullName evidence="3">DUF7136 domain-containing protein</fullName>
    </recommendedName>
</protein>
<comment type="caution">
    <text evidence="4">The sequence shown here is derived from an EMBL/GenBank/DDBJ whole genome shotgun (WGS) entry which is preliminary data.</text>
</comment>
<evidence type="ECO:0000313" key="4">
    <source>
        <dbReference type="EMBL" id="KAF7126016.1"/>
    </source>
</evidence>
<evidence type="ECO:0000313" key="5">
    <source>
        <dbReference type="Proteomes" id="UP000630445"/>
    </source>
</evidence>
<keyword evidence="1" id="KW-0812">Transmembrane</keyword>
<reference evidence="4" key="1">
    <citation type="submission" date="2020-06" db="EMBL/GenBank/DDBJ databases">
        <title>Draft genome sequences of strains closely related to Aspergillus parafelis and Aspergillus hiratsukae.</title>
        <authorList>
            <person name="Dos Santos R.A.C."/>
            <person name="Rivero-Menendez O."/>
            <person name="Steenwyk J.L."/>
            <person name="Mead M.E."/>
            <person name="Goldman G.H."/>
            <person name="Alastruey-Izquierdo A."/>
            <person name="Rokas A."/>
        </authorList>
    </citation>
    <scope>NUCLEOTIDE SEQUENCE</scope>
    <source>
        <strain evidence="4">CNM-CM5793</strain>
    </source>
</reference>
<feature type="signal peptide" evidence="2">
    <location>
        <begin position="1"/>
        <end position="20"/>
    </location>
</feature>
<keyword evidence="1" id="KW-1133">Transmembrane helix</keyword>
<feature type="chain" id="PRO_5034231278" description="DUF7136 domain-containing protein" evidence="2">
    <location>
        <begin position="21"/>
        <end position="271"/>
    </location>
</feature>
<organism evidence="4 5">
    <name type="scientific">Aspergillus hiratsukae</name>
    <dbReference type="NCBI Taxonomy" id="1194566"/>
    <lineage>
        <taxon>Eukaryota</taxon>
        <taxon>Fungi</taxon>
        <taxon>Dikarya</taxon>
        <taxon>Ascomycota</taxon>
        <taxon>Pezizomycotina</taxon>
        <taxon>Eurotiomycetes</taxon>
        <taxon>Eurotiomycetidae</taxon>
        <taxon>Eurotiales</taxon>
        <taxon>Aspergillaceae</taxon>
        <taxon>Aspergillus</taxon>
        <taxon>Aspergillus subgen. Fumigati</taxon>
    </lineage>
</organism>
<feature type="domain" description="DUF7136" evidence="3">
    <location>
        <begin position="20"/>
        <end position="240"/>
    </location>
</feature>
<dbReference type="Proteomes" id="UP000630445">
    <property type="component" value="Unassembled WGS sequence"/>
</dbReference>
<evidence type="ECO:0000256" key="2">
    <source>
        <dbReference type="SAM" id="SignalP"/>
    </source>
</evidence>
<sequence length="271" mass="30209">MNIPRASWLLAACMGAIINASSVLEVDLVFPRNETYAPTEWFPIVFAFQNPKSAKYLNFDLSYNLWNLDDRNNSLTRSHDLRWANWSSHDPYFAHEFLSSFRAQGRWKLDWSLSWQSCDEYAFEHNPLRADMIRNTSTKSTWFTIQDSAPTVDLVAATANKSCPGEYGVAIDVTDKTMQVPMWVNWAGGEYTDDTCAVVASSPTPTPDPCRVDIDSTIVASMTASLKARLCDSLNPPADCPKVDESAAQQLAVFSVSCLLTAFGALGFFLM</sequence>
<keyword evidence="1" id="KW-0472">Membrane</keyword>
<accession>A0A8H6PDQ8</accession>
<dbReference type="EMBL" id="JACBAD010001954">
    <property type="protein sequence ID" value="KAF7126016.1"/>
    <property type="molecule type" value="Genomic_DNA"/>
</dbReference>
<feature type="transmembrane region" description="Helical" evidence="1">
    <location>
        <begin position="251"/>
        <end position="270"/>
    </location>
</feature>
<dbReference type="AlphaFoldDB" id="A0A8H6PDQ8"/>
<dbReference type="InterPro" id="IPR055560">
    <property type="entry name" value="DUF7136"/>
</dbReference>
<evidence type="ECO:0000259" key="3">
    <source>
        <dbReference type="Pfam" id="PF23584"/>
    </source>
</evidence>
<keyword evidence="5" id="KW-1185">Reference proteome</keyword>
<gene>
    <name evidence="4" type="ORF">CNMCM5793_002375</name>
</gene>
<dbReference type="Pfam" id="PF23584">
    <property type="entry name" value="DUF7136"/>
    <property type="match status" value="1"/>
</dbReference>
<name>A0A8H6PDQ8_9EURO</name>